<comment type="caution">
    <text evidence="2">The sequence shown here is derived from an EMBL/GenBank/DDBJ whole genome shotgun (WGS) entry which is preliminary data.</text>
</comment>
<evidence type="ECO:0000313" key="3">
    <source>
        <dbReference type="Proteomes" id="UP000290288"/>
    </source>
</evidence>
<sequence length="228" mass="25473">MPQSSPTAQTEGHPVVLPFADVENIPHVLQRSSWKSWHPKVTAYRLMLSAVTLGLGTSKALASASKTSQSSVSITIEWVGGIIFLLLFFFLNEYEAKNTARPYWVFKADIMDGVRNLLRDHLGINIPQYDTEERDLELLLKPETLPMTGYRIIVTASAISFGITKAALAYHGFESAPTTVEWIYAIVVTLGLYWLGFYEASTNEVMPWLFSNDYSHQGLSKSSSYLDA</sequence>
<protein>
    <submittedName>
        <fullName evidence="2">Uncharacterized protein</fullName>
    </submittedName>
</protein>
<evidence type="ECO:0000313" key="2">
    <source>
        <dbReference type="EMBL" id="RXW15582.1"/>
    </source>
</evidence>
<keyword evidence="1" id="KW-1133">Transmembrane helix</keyword>
<keyword evidence="1" id="KW-0812">Transmembrane</keyword>
<gene>
    <name evidence="2" type="ORF">EST38_g10277</name>
</gene>
<dbReference type="AlphaFoldDB" id="A0A4Q2D9G8"/>
<feature type="transmembrane region" description="Helical" evidence="1">
    <location>
        <begin position="74"/>
        <end position="91"/>
    </location>
</feature>
<organism evidence="2 3">
    <name type="scientific">Candolleomyces aberdarensis</name>
    <dbReference type="NCBI Taxonomy" id="2316362"/>
    <lineage>
        <taxon>Eukaryota</taxon>
        <taxon>Fungi</taxon>
        <taxon>Dikarya</taxon>
        <taxon>Basidiomycota</taxon>
        <taxon>Agaricomycotina</taxon>
        <taxon>Agaricomycetes</taxon>
        <taxon>Agaricomycetidae</taxon>
        <taxon>Agaricales</taxon>
        <taxon>Agaricineae</taxon>
        <taxon>Psathyrellaceae</taxon>
        <taxon>Candolleomyces</taxon>
    </lineage>
</organism>
<dbReference type="OrthoDB" id="3058001at2759"/>
<accession>A0A4Q2D9G8</accession>
<feature type="transmembrane region" description="Helical" evidence="1">
    <location>
        <begin position="182"/>
        <end position="200"/>
    </location>
</feature>
<name>A0A4Q2D9G8_9AGAR</name>
<reference evidence="2 3" key="1">
    <citation type="submission" date="2019-01" db="EMBL/GenBank/DDBJ databases">
        <title>Draft genome sequence of Psathyrella aberdarensis IHI B618.</title>
        <authorList>
            <person name="Buettner E."/>
            <person name="Kellner H."/>
        </authorList>
    </citation>
    <scope>NUCLEOTIDE SEQUENCE [LARGE SCALE GENOMIC DNA]</scope>
    <source>
        <strain evidence="2 3">IHI B618</strain>
    </source>
</reference>
<evidence type="ECO:0000256" key="1">
    <source>
        <dbReference type="SAM" id="Phobius"/>
    </source>
</evidence>
<dbReference type="Proteomes" id="UP000290288">
    <property type="component" value="Unassembled WGS sequence"/>
</dbReference>
<keyword evidence="3" id="KW-1185">Reference proteome</keyword>
<proteinExistence type="predicted"/>
<dbReference type="EMBL" id="SDEE01000536">
    <property type="protein sequence ID" value="RXW15582.1"/>
    <property type="molecule type" value="Genomic_DNA"/>
</dbReference>
<feature type="transmembrane region" description="Helical" evidence="1">
    <location>
        <begin position="149"/>
        <end position="170"/>
    </location>
</feature>
<keyword evidence="1" id="KW-0472">Membrane</keyword>